<dbReference type="NCBIfam" id="TIGR01509">
    <property type="entry name" value="HAD-SF-IA-v3"/>
    <property type="match status" value="1"/>
</dbReference>
<dbReference type="Pfam" id="PF00702">
    <property type="entry name" value="Hydrolase"/>
    <property type="match status" value="1"/>
</dbReference>
<keyword evidence="2" id="KW-1185">Reference proteome</keyword>
<dbReference type="PRINTS" id="PR00413">
    <property type="entry name" value="HADHALOGNASE"/>
</dbReference>
<dbReference type="PANTHER" id="PTHR12725:SF117">
    <property type="entry name" value="HALOACID DEHALOGENASE-LIKE HYDROLASE"/>
    <property type="match status" value="1"/>
</dbReference>
<dbReference type="AlphaFoldDB" id="A0AA97F7Q5"/>
<dbReference type="SFLD" id="SFLDG01132">
    <property type="entry name" value="C1.5.3:_5'-Nucleotidase_Like"/>
    <property type="match status" value="1"/>
</dbReference>
<dbReference type="SFLD" id="SFLDS00003">
    <property type="entry name" value="Haloacid_Dehalogenase"/>
    <property type="match status" value="1"/>
</dbReference>
<dbReference type="SUPFAM" id="SSF56784">
    <property type="entry name" value="HAD-like"/>
    <property type="match status" value="1"/>
</dbReference>
<dbReference type="NCBIfam" id="TIGR01993">
    <property type="entry name" value="Pyr-5-nucltdase"/>
    <property type="match status" value="1"/>
</dbReference>
<accession>A0AA97F7Q5</accession>
<dbReference type="Proteomes" id="UP001302429">
    <property type="component" value="Chromosome"/>
</dbReference>
<organism evidence="1 2">
    <name type="scientific">Alterisphingorhabdus coralli</name>
    <dbReference type="NCBI Taxonomy" id="3071408"/>
    <lineage>
        <taxon>Bacteria</taxon>
        <taxon>Pseudomonadati</taxon>
        <taxon>Pseudomonadota</taxon>
        <taxon>Alphaproteobacteria</taxon>
        <taxon>Sphingomonadales</taxon>
        <taxon>Sphingomonadaceae</taxon>
        <taxon>Alterisphingorhabdus (ex Yan et al. 2024)</taxon>
    </lineage>
</organism>
<dbReference type="InterPro" id="IPR010237">
    <property type="entry name" value="Pyr-5-nucltdase"/>
</dbReference>
<sequence>MASPTPSPHFDHVRYWVFDLDNTLYSADLGLFDLIDVKMGRYISELLGVDAGDARIIQKRYFRDHGTTLAGLMHHHGIDPHDFLEFVHDIDMAALDPRPDLARQIADLPGEKYIFTNADATYAAKVLERLGLSALFSGIHDIHATRYQPKPEDHAYDSLIETLDIDPRQSLFFEDMARNLLPAKKRGMATVWIDNGSELGDHGHDPEHIDLHIKDLSQALATITASLNQDKRASEPQNKRTAIL</sequence>
<dbReference type="EMBL" id="CP136594">
    <property type="protein sequence ID" value="WOE75466.1"/>
    <property type="molecule type" value="Genomic_DNA"/>
</dbReference>
<protein>
    <submittedName>
        <fullName evidence="1">Pyrimidine 5'-nucleotidase</fullName>
    </submittedName>
</protein>
<dbReference type="KEGG" id="acoa:RB602_01760"/>
<evidence type="ECO:0000313" key="2">
    <source>
        <dbReference type="Proteomes" id="UP001302429"/>
    </source>
</evidence>
<dbReference type="RefSeq" id="WP_317082399.1">
    <property type="nucleotide sequence ID" value="NZ_CP136594.1"/>
</dbReference>
<dbReference type="PANTHER" id="PTHR12725">
    <property type="entry name" value="HALOACID DEHALOGENASE-LIKE HYDROLASE"/>
    <property type="match status" value="1"/>
</dbReference>
<proteinExistence type="predicted"/>
<dbReference type="InterPro" id="IPR006439">
    <property type="entry name" value="HAD-SF_hydro_IA"/>
</dbReference>
<dbReference type="InterPro" id="IPR023214">
    <property type="entry name" value="HAD_sf"/>
</dbReference>
<dbReference type="Gene3D" id="3.40.50.1000">
    <property type="entry name" value="HAD superfamily/HAD-like"/>
    <property type="match status" value="1"/>
</dbReference>
<evidence type="ECO:0000313" key="1">
    <source>
        <dbReference type="EMBL" id="WOE75466.1"/>
    </source>
</evidence>
<reference evidence="1 2" key="1">
    <citation type="submission" date="2023-10" db="EMBL/GenBank/DDBJ databases">
        <title>Complete genome sequence of a Sphingomonadaceae bacterium.</title>
        <authorList>
            <person name="Yan C."/>
        </authorList>
    </citation>
    <scope>NUCLEOTIDE SEQUENCE [LARGE SCALE GENOMIC DNA]</scope>
    <source>
        <strain evidence="1 2">SCSIO 66989</strain>
    </source>
</reference>
<dbReference type="InterPro" id="IPR036412">
    <property type="entry name" value="HAD-like_sf"/>
</dbReference>
<name>A0AA97F7Q5_9SPHN</name>
<dbReference type="SFLD" id="SFLDG01129">
    <property type="entry name" value="C1.5:_HAD__Beta-PGM__Phosphata"/>
    <property type="match status" value="1"/>
</dbReference>
<gene>
    <name evidence="1" type="ORF">RB602_01760</name>
</gene>
<dbReference type="Gene3D" id="1.10.150.450">
    <property type="match status" value="1"/>
</dbReference>